<keyword evidence="7" id="KW-1185">Reference proteome</keyword>
<dbReference type="PANTHER" id="PTHR46972">
    <property type="entry name" value="MONOOXYGENASE ASQM-RELATED"/>
    <property type="match status" value="1"/>
</dbReference>
<dbReference type="InterPro" id="IPR002938">
    <property type="entry name" value="FAD-bd"/>
</dbReference>
<keyword evidence="4" id="KW-0503">Monooxygenase</keyword>
<evidence type="ECO:0000256" key="4">
    <source>
        <dbReference type="ARBA" id="ARBA00023033"/>
    </source>
</evidence>
<evidence type="ECO:0000313" key="7">
    <source>
        <dbReference type="Proteomes" id="UP001345013"/>
    </source>
</evidence>
<dbReference type="InterPro" id="IPR036188">
    <property type="entry name" value="FAD/NAD-bd_sf"/>
</dbReference>
<protein>
    <recommendedName>
        <fullName evidence="5">FAD-binding domain-containing protein</fullName>
    </recommendedName>
</protein>
<gene>
    <name evidence="6" type="ORF">LTR24_002412</name>
</gene>
<comment type="caution">
    <text evidence="6">The sequence shown here is derived from an EMBL/GenBank/DDBJ whole genome shotgun (WGS) entry which is preliminary data.</text>
</comment>
<dbReference type="EMBL" id="JAVRRG010000020">
    <property type="protein sequence ID" value="KAK5096971.1"/>
    <property type="molecule type" value="Genomic_DNA"/>
</dbReference>
<evidence type="ECO:0000313" key="6">
    <source>
        <dbReference type="EMBL" id="KAK5096971.1"/>
    </source>
</evidence>
<keyword evidence="1" id="KW-0285">Flavoprotein</keyword>
<feature type="domain" description="FAD-binding" evidence="5">
    <location>
        <begin position="3"/>
        <end position="173"/>
    </location>
</feature>
<dbReference type="PANTHER" id="PTHR46972:SF1">
    <property type="entry name" value="FAD DEPENDENT OXIDOREDUCTASE DOMAIN-CONTAINING PROTEIN"/>
    <property type="match status" value="1"/>
</dbReference>
<feature type="domain" description="FAD-binding" evidence="5">
    <location>
        <begin position="298"/>
        <end position="342"/>
    </location>
</feature>
<sequence length="446" mass="49644">MLNIAITGGGPVGLTLARLLLQSSTSTSVNITIYEKDASRTSRTSFGGTLDLHPETGLAAIKQMNVWDEFLKYARFEGEELRICDLNGTVYVHQTEAPQLKGFQARPEIDRVRLMQVLLESVPNELIRWGKALKEVVREDDQWKLKFDDGSVAGPFDLIVGADGAWSKVRKALTDVEPSYAGICGVAGSIDKESAGDTWDLISGMVGKGSNFCFSYGQSMMAQRLGDGNLKCSFYAQRERGWVDDLKANHTGDDDALKRILLENYQEWDNDFKQWIVAAKELWSAPLFELPVGQRFDHKGEITLIGDAAHLMTPFAGEGVNAGMRDALDLVGAIEKSVTEKTDLDLAVQAWEESMFERSAVFMADTMVNKLGMFAQDAPYSFFAAMIGVFARANGYDVKQGWMSWLPVTKTAYAFVWAIGTCGVVRRHVIDIFRGQQQRFPVWDKR</sequence>
<dbReference type="Pfam" id="PF01494">
    <property type="entry name" value="FAD_binding_3"/>
    <property type="match status" value="2"/>
</dbReference>
<keyword evidence="2" id="KW-0274">FAD</keyword>
<dbReference type="Gene3D" id="3.50.50.60">
    <property type="entry name" value="FAD/NAD(P)-binding domain"/>
    <property type="match status" value="1"/>
</dbReference>
<dbReference type="SUPFAM" id="SSF51905">
    <property type="entry name" value="FAD/NAD(P)-binding domain"/>
    <property type="match status" value="1"/>
</dbReference>
<evidence type="ECO:0000256" key="3">
    <source>
        <dbReference type="ARBA" id="ARBA00023002"/>
    </source>
</evidence>
<evidence type="ECO:0000256" key="1">
    <source>
        <dbReference type="ARBA" id="ARBA00022630"/>
    </source>
</evidence>
<proteinExistence type="predicted"/>
<evidence type="ECO:0000259" key="5">
    <source>
        <dbReference type="Pfam" id="PF01494"/>
    </source>
</evidence>
<dbReference type="Proteomes" id="UP001345013">
    <property type="component" value="Unassembled WGS sequence"/>
</dbReference>
<evidence type="ECO:0000256" key="2">
    <source>
        <dbReference type="ARBA" id="ARBA00022827"/>
    </source>
</evidence>
<name>A0ABR0KHV3_9EURO</name>
<dbReference type="PRINTS" id="PR00420">
    <property type="entry name" value="RNGMNOXGNASE"/>
</dbReference>
<keyword evidence="3" id="KW-0560">Oxidoreductase</keyword>
<reference evidence="6 7" key="1">
    <citation type="submission" date="2023-08" db="EMBL/GenBank/DDBJ databases">
        <title>Black Yeasts Isolated from many extreme environments.</title>
        <authorList>
            <person name="Coleine C."/>
            <person name="Stajich J.E."/>
            <person name="Selbmann L."/>
        </authorList>
    </citation>
    <scope>NUCLEOTIDE SEQUENCE [LARGE SCALE GENOMIC DNA]</scope>
    <source>
        <strain evidence="6 7">CCFEE 5885</strain>
    </source>
</reference>
<organism evidence="6 7">
    <name type="scientific">Lithohypha guttulata</name>
    <dbReference type="NCBI Taxonomy" id="1690604"/>
    <lineage>
        <taxon>Eukaryota</taxon>
        <taxon>Fungi</taxon>
        <taxon>Dikarya</taxon>
        <taxon>Ascomycota</taxon>
        <taxon>Pezizomycotina</taxon>
        <taxon>Eurotiomycetes</taxon>
        <taxon>Chaetothyriomycetidae</taxon>
        <taxon>Chaetothyriales</taxon>
        <taxon>Trichomeriaceae</taxon>
        <taxon>Lithohypha</taxon>
    </lineage>
</organism>
<accession>A0ABR0KHV3</accession>